<evidence type="ECO:0000256" key="1">
    <source>
        <dbReference type="SAM" id="Phobius"/>
    </source>
</evidence>
<gene>
    <name evidence="2" type="ORF">SAMN04489796_10945</name>
</gene>
<evidence type="ECO:0000313" key="3">
    <source>
        <dbReference type="Proteomes" id="UP000199492"/>
    </source>
</evidence>
<reference evidence="3" key="1">
    <citation type="submission" date="2016-10" db="EMBL/GenBank/DDBJ databases">
        <authorList>
            <person name="Varghese N."/>
            <person name="Submissions S."/>
        </authorList>
    </citation>
    <scope>NUCLEOTIDE SEQUENCE [LARGE SCALE GENOMIC DNA]</scope>
    <source>
        <strain evidence="3">DSM 15363</strain>
    </source>
</reference>
<keyword evidence="1" id="KW-0812">Transmembrane</keyword>
<sequence>MTRRIYRIVIVIAVVLWICIFIVKDSYSNSFLIIASSLTFLAFSFGIHGLIAYSIHPPSTNGKLITFPLLMWMLWAVMFLVFVFLIIPVYCPDFLMDM</sequence>
<dbReference type="AlphaFoldDB" id="A0A1G8JC92"/>
<keyword evidence="3" id="KW-1185">Reference proteome</keyword>
<accession>A0A1G8JC92</accession>
<keyword evidence="1" id="KW-0472">Membrane</keyword>
<proteinExistence type="predicted"/>
<dbReference type="EMBL" id="FNCZ01000009">
    <property type="protein sequence ID" value="SDI28894.1"/>
    <property type="molecule type" value="Genomic_DNA"/>
</dbReference>
<name>A0A1G8JC92_9FLAO</name>
<feature type="transmembrane region" description="Helical" evidence="1">
    <location>
        <begin position="29"/>
        <end position="53"/>
    </location>
</feature>
<organism evidence="2 3">
    <name type="scientific">Winogradskyella thalassocola</name>
    <dbReference type="NCBI Taxonomy" id="262004"/>
    <lineage>
        <taxon>Bacteria</taxon>
        <taxon>Pseudomonadati</taxon>
        <taxon>Bacteroidota</taxon>
        <taxon>Flavobacteriia</taxon>
        <taxon>Flavobacteriales</taxon>
        <taxon>Flavobacteriaceae</taxon>
        <taxon>Winogradskyella</taxon>
    </lineage>
</organism>
<dbReference type="Proteomes" id="UP000199492">
    <property type="component" value="Unassembled WGS sequence"/>
</dbReference>
<dbReference type="RefSeq" id="WP_092470045.1">
    <property type="nucleotide sequence ID" value="NZ_FNCZ01000009.1"/>
</dbReference>
<feature type="transmembrane region" description="Helical" evidence="1">
    <location>
        <begin position="65"/>
        <end position="90"/>
    </location>
</feature>
<keyword evidence="1" id="KW-1133">Transmembrane helix</keyword>
<dbReference type="OrthoDB" id="1179398at2"/>
<protein>
    <submittedName>
        <fullName evidence="2">Uncharacterized protein</fullName>
    </submittedName>
</protein>
<feature type="transmembrane region" description="Helical" evidence="1">
    <location>
        <begin position="5"/>
        <end position="23"/>
    </location>
</feature>
<dbReference type="STRING" id="262004.SAMN04489796_10945"/>
<evidence type="ECO:0000313" key="2">
    <source>
        <dbReference type="EMBL" id="SDI28894.1"/>
    </source>
</evidence>